<evidence type="ECO:0000256" key="2">
    <source>
        <dbReference type="SAM" id="MobiDB-lite"/>
    </source>
</evidence>
<dbReference type="CDD" id="cd16936">
    <property type="entry name" value="HATPase_RsbW-like"/>
    <property type="match status" value="1"/>
</dbReference>
<proteinExistence type="predicted"/>
<sequence length="194" mass="20115">MRTGTTTPGDGPRRSAAAPAAKTVAPADAARELPAFAEQFVSSPRGVRLARRFTVRRMQEWGYLSVSDTSCAVAIVVGELAANAVQHGRVPGHDFGLRLALDAAAGLVRIEVADAASAKWLPTTPPLSYPEGESGRGLLLVDVLAVRWGSAPRRPVGKTVWAEVSIETDGRAAGRGDPVARPSGAVGQVGVSVS</sequence>
<dbReference type="Pfam" id="PF13581">
    <property type="entry name" value="HATPase_c_2"/>
    <property type="match status" value="1"/>
</dbReference>
<dbReference type="RefSeq" id="WP_319062398.1">
    <property type="nucleotide sequence ID" value="NZ_JARAYT010000006.1"/>
</dbReference>
<dbReference type="InterPro" id="IPR003594">
    <property type="entry name" value="HATPase_dom"/>
</dbReference>
<gene>
    <name evidence="4" type="ORF">PV662_19350</name>
</gene>
<keyword evidence="1" id="KW-0418">Kinase</keyword>
<evidence type="ECO:0000313" key="5">
    <source>
        <dbReference type="Proteomes" id="UP001271274"/>
    </source>
</evidence>
<accession>A0ABU4NJP5</accession>
<dbReference type="InterPro" id="IPR036890">
    <property type="entry name" value="HATPase_C_sf"/>
</dbReference>
<keyword evidence="5" id="KW-1185">Reference proteome</keyword>
<name>A0ABU4NJP5_9ACTN</name>
<dbReference type="SUPFAM" id="SSF55874">
    <property type="entry name" value="ATPase domain of HSP90 chaperone/DNA topoisomerase II/histidine kinase"/>
    <property type="match status" value="1"/>
</dbReference>
<dbReference type="InterPro" id="IPR050267">
    <property type="entry name" value="Anti-sigma-factor_SerPK"/>
</dbReference>
<comment type="caution">
    <text evidence="4">The sequence shown here is derived from an EMBL/GenBank/DDBJ whole genome shotgun (WGS) entry which is preliminary data.</text>
</comment>
<dbReference type="Gene3D" id="3.30.565.10">
    <property type="entry name" value="Histidine kinase-like ATPase, C-terminal domain"/>
    <property type="match status" value="1"/>
</dbReference>
<keyword evidence="4" id="KW-0067">ATP-binding</keyword>
<evidence type="ECO:0000256" key="1">
    <source>
        <dbReference type="ARBA" id="ARBA00022527"/>
    </source>
</evidence>
<keyword evidence="1" id="KW-0808">Transferase</keyword>
<dbReference type="PANTHER" id="PTHR35526:SF3">
    <property type="entry name" value="ANTI-SIGMA-F FACTOR RSBW"/>
    <property type="match status" value="1"/>
</dbReference>
<feature type="region of interest" description="Disordered" evidence="2">
    <location>
        <begin position="1"/>
        <end position="25"/>
    </location>
</feature>
<dbReference type="GO" id="GO:0005524">
    <property type="term" value="F:ATP binding"/>
    <property type="evidence" value="ECO:0007669"/>
    <property type="project" value="UniProtKB-KW"/>
</dbReference>
<dbReference type="PANTHER" id="PTHR35526">
    <property type="entry name" value="ANTI-SIGMA-F FACTOR RSBW-RELATED"/>
    <property type="match status" value="1"/>
</dbReference>
<dbReference type="Proteomes" id="UP001271274">
    <property type="component" value="Unassembled WGS sequence"/>
</dbReference>
<keyword evidence="4" id="KW-0547">Nucleotide-binding</keyword>
<reference evidence="4 5" key="1">
    <citation type="journal article" date="2023" name="Microb. Genom.">
        <title>Mesoterricola silvestris gen. nov., sp. nov., Mesoterricola sediminis sp. nov., Geothrix oryzae sp. nov., Geothrix edaphica sp. nov., Geothrix rubra sp. nov., and Geothrix limicola sp. nov., six novel members of Acidobacteriota isolated from soils.</title>
        <authorList>
            <person name="Weisberg A.J."/>
            <person name="Pearce E."/>
            <person name="Kramer C.G."/>
            <person name="Chang J.H."/>
            <person name="Clarke C.R."/>
        </authorList>
    </citation>
    <scope>NUCLEOTIDE SEQUENCE [LARGE SCALE GENOMIC DNA]</scope>
    <source>
        <strain evidence="4 5">ID09-01A</strain>
    </source>
</reference>
<feature type="compositionally biased region" description="Low complexity" evidence="2">
    <location>
        <begin position="183"/>
        <end position="194"/>
    </location>
</feature>
<evidence type="ECO:0000259" key="3">
    <source>
        <dbReference type="Pfam" id="PF13581"/>
    </source>
</evidence>
<organism evidence="4 5">
    <name type="scientific">Streptomyces europaeiscabiei</name>
    <dbReference type="NCBI Taxonomy" id="146819"/>
    <lineage>
        <taxon>Bacteria</taxon>
        <taxon>Bacillati</taxon>
        <taxon>Actinomycetota</taxon>
        <taxon>Actinomycetes</taxon>
        <taxon>Kitasatosporales</taxon>
        <taxon>Streptomycetaceae</taxon>
        <taxon>Streptomyces</taxon>
    </lineage>
</organism>
<dbReference type="EMBL" id="JARAYU010000006">
    <property type="protein sequence ID" value="MDX3701884.1"/>
    <property type="molecule type" value="Genomic_DNA"/>
</dbReference>
<evidence type="ECO:0000313" key="4">
    <source>
        <dbReference type="EMBL" id="MDX3701884.1"/>
    </source>
</evidence>
<feature type="region of interest" description="Disordered" evidence="2">
    <location>
        <begin position="171"/>
        <end position="194"/>
    </location>
</feature>
<keyword evidence="1" id="KW-0723">Serine/threonine-protein kinase</keyword>
<feature type="domain" description="Histidine kinase/HSP90-like ATPase" evidence="3">
    <location>
        <begin position="42"/>
        <end position="162"/>
    </location>
</feature>
<protein>
    <submittedName>
        <fullName evidence="4">ATP-binding protein</fullName>
    </submittedName>
</protein>